<name>A0A0F4ZAC6_9PEZI</name>
<dbReference type="Proteomes" id="UP000033483">
    <property type="component" value="Unassembled WGS sequence"/>
</dbReference>
<dbReference type="OrthoDB" id="498125at2759"/>
<evidence type="ECO:0000313" key="1">
    <source>
        <dbReference type="EMBL" id="KKA27116.1"/>
    </source>
</evidence>
<accession>A0A0F4ZAC6</accession>
<organism evidence="1 2">
    <name type="scientific">Thielaviopsis punctulata</name>
    <dbReference type="NCBI Taxonomy" id="72032"/>
    <lineage>
        <taxon>Eukaryota</taxon>
        <taxon>Fungi</taxon>
        <taxon>Dikarya</taxon>
        <taxon>Ascomycota</taxon>
        <taxon>Pezizomycotina</taxon>
        <taxon>Sordariomycetes</taxon>
        <taxon>Hypocreomycetidae</taxon>
        <taxon>Microascales</taxon>
        <taxon>Ceratocystidaceae</taxon>
        <taxon>Thielaviopsis</taxon>
    </lineage>
</organism>
<dbReference type="AlphaFoldDB" id="A0A0F4ZAC6"/>
<evidence type="ECO:0000313" key="2">
    <source>
        <dbReference type="Proteomes" id="UP000033483"/>
    </source>
</evidence>
<protein>
    <submittedName>
        <fullName evidence="1">Uncharacterized protein</fullName>
    </submittedName>
</protein>
<sequence>MNKCPPTYLSSALPAIDMSKLCDPRIKGKTVIITGGAQGIGSFNSLGAHLVITDCNVQAGQALVASLRTAHPHGFFPFHQCNVASRDSQVDLFEAADKASNDRGIDVNMTSTVYTANLGLIYMGNVRNQRRIRAGQRPRRRLFAADSIHRRNNFRAGAVLHDQAYCRGSVLGAAPVERGRARRCAQTCCVPQSGIAPLIVVGITNTGSPGICEMEDMVEAATLLAAEPNNVGRGLVVAPRLKS</sequence>
<reference evidence="1 2" key="1">
    <citation type="submission" date="2015-03" db="EMBL/GenBank/DDBJ databases">
        <authorList>
            <person name="Radwan O."/>
            <person name="Al-Naeli F.A."/>
            <person name="Rendon G.A."/>
            <person name="Fields C."/>
        </authorList>
    </citation>
    <scope>NUCLEOTIDE SEQUENCE [LARGE SCALE GENOMIC DNA]</scope>
    <source>
        <strain evidence="1">CR-DP1</strain>
    </source>
</reference>
<dbReference type="Gene3D" id="3.40.50.720">
    <property type="entry name" value="NAD(P)-binding Rossmann-like Domain"/>
    <property type="match status" value="1"/>
</dbReference>
<proteinExistence type="predicted"/>
<gene>
    <name evidence="1" type="ORF">TD95_005188</name>
</gene>
<comment type="caution">
    <text evidence="1">The sequence shown here is derived from an EMBL/GenBank/DDBJ whole genome shotgun (WGS) entry which is preliminary data.</text>
</comment>
<keyword evidence="2" id="KW-1185">Reference proteome</keyword>
<dbReference type="EMBL" id="LAEV01001894">
    <property type="protein sequence ID" value="KKA27116.1"/>
    <property type="molecule type" value="Genomic_DNA"/>
</dbReference>
<dbReference type="SUPFAM" id="SSF51735">
    <property type="entry name" value="NAD(P)-binding Rossmann-fold domains"/>
    <property type="match status" value="1"/>
</dbReference>
<dbReference type="InterPro" id="IPR036291">
    <property type="entry name" value="NAD(P)-bd_dom_sf"/>
</dbReference>